<evidence type="ECO:0000256" key="4">
    <source>
        <dbReference type="ARBA" id="ARBA00022692"/>
    </source>
</evidence>
<protein>
    <submittedName>
        <fullName evidence="9">ABC transporter permease subunit</fullName>
    </submittedName>
</protein>
<evidence type="ECO:0000256" key="2">
    <source>
        <dbReference type="ARBA" id="ARBA00022448"/>
    </source>
</evidence>
<sequence>MARYVIRRLALSIVVFAGLVVLAFVMVQILPGDPARAEAGRNATAAQLAEARARLGLDKPVIVQFFGFVGRLLHGDLGNSVVTHRPVLADIVSVLPSSLELVVAAMVINVLVGVPLGVLAAYRRGRAADTASRIIVLLGAALPVFWLGLLLQLLFASKLHWLPLYGQLGFGVSVPTLTGVTSLDALLTGDLPAFGSALVHLVLPAVTLSAGFIAVVARTVRSSMITTLDSDYVMLARSTGAGELRVIVRHALRNALIPVSTILGMQLGWMLGSTVLVESTFNRTGIGAYMVTAVLQNDLYAVIGSILVIGVVFIIVNFVVDLAQLWINPRLRGELARSRRRRRPLPALQGSPA</sequence>
<feature type="transmembrane region" description="Helical" evidence="7">
    <location>
        <begin position="255"/>
        <end position="277"/>
    </location>
</feature>
<evidence type="ECO:0000313" key="9">
    <source>
        <dbReference type="EMBL" id="GAA4170145.1"/>
    </source>
</evidence>
<keyword evidence="3" id="KW-1003">Cell membrane</keyword>
<feature type="transmembrane region" description="Helical" evidence="7">
    <location>
        <begin position="299"/>
        <end position="320"/>
    </location>
</feature>
<comment type="caution">
    <text evidence="9">The sequence shown here is derived from an EMBL/GenBank/DDBJ whole genome shotgun (WGS) entry which is preliminary data.</text>
</comment>
<dbReference type="Proteomes" id="UP001501079">
    <property type="component" value="Unassembled WGS sequence"/>
</dbReference>
<comment type="similarity">
    <text evidence="7">Belongs to the binding-protein-dependent transport system permease family.</text>
</comment>
<feature type="transmembrane region" description="Helical" evidence="7">
    <location>
        <begin position="134"/>
        <end position="155"/>
    </location>
</feature>
<gene>
    <name evidence="9" type="ORF">GCM10022287_07610</name>
</gene>
<dbReference type="CDD" id="cd06261">
    <property type="entry name" value="TM_PBP2"/>
    <property type="match status" value="1"/>
</dbReference>
<dbReference type="Pfam" id="PF19300">
    <property type="entry name" value="BPD_transp_1_N"/>
    <property type="match status" value="1"/>
</dbReference>
<keyword evidence="10" id="KW-1185">Reference proteome</keyword>
<dbReference type="EMBL" id="BAABBW010000001">
    <property type="protein sequence ID" value="GAA4170145.1"/>
    <property type="molecule type" value="Genomic_DNA"/>
</dbReference>
<evidence type="ECO:0000313" key="10">
    <source>
        <dbReference type="Proteomes" id="UP001501079"/>
    </source>
</evidence>
<reference evidence="10" key="1">
    <citation type="journal article" date="2019" name="Int. J. Syst. Evol. Microbiol.">
        <title>The Global Catalogue of Microorganisms (GCM) 10K type strain sequencing project: providing services to taxonomists for standard genome sequencing and annotation.</title>
        <authorList>
            <consortium name="The Broad Institute Genomics Platform"/>
            <consortium name="The Broad Institute Genome Sequencing Center for Infectious Disease"/>
            <person name="Wu L."/>
            <person name="Ma J."/>
        </authorList>
    </citation>
    <scope>NUCLEOTIDE SEQUENCE [LARGE SCALE GENOMIC DNA]</scope>
    <source>
        <strain evidence="10">JCM 17591</strain>
    </source>
</reference>
<keyword evidence="4 7" id="KW-0812">Transmembrane</keyword>
<dbReference type="RefSeq" id="WP_344751943.1">
    <property type="nucleotide sequence ID" value="NZ_BAABBW010000001.1"/>
</dbReference>
<dbReference type="InterPro" id="IPR045621">
    <property type="entry name" value="BPD_transp_1_N"/>
</dbReference>
<evidence type="ECO:0000256" key="1">
    <source>
        <dbReference type="ARBA" id="ARBA00004651"/>
    </source>
</evidence>
<organism evidence="9 10">
    <name type="scientific">Gryllotalpicola koreensis</name>
    <dbReference type="NCBI Taxonomy" id="993086"/>
    <lineage>
        <taxon>Bacteria</taxon>
        <taxon>Bacillati</taxon>
        <taxon>Actinomycetota</taxon>
        <taxon>Actinomycetes</taxon>
        <taxon>Micrococcales</taxon>
        <taxon>Microbacteriaceae</taxon>
        <taxon>Gryllotalpicola</taxon>
    </lineage>
</organism>
<proteinExistence type="inferred from homology"/>
<comment type="subcellular location">
    <subcellularLocation>
        <location evidence="1 7">Cell membrane</location>
        <topology evidence="1 7">Multi-pass membrane protein</topology>
    </subcellularLocation>
</comment>
<dbReference type="PANTHER" id="PTHR43163">
    <property type="entry name" value="DIPEPTIDE TRANSPORT SYSTEM PERMEASE PROTEIN DPPB-RELATED"/>
    <property type="match status" value="1"/>
</dbReference>
<dbReference type="PROSITE" id="PS50928">
    <property type="entry name" value="ABC_TM1"/>
    <property type="match status" value="1"/>
</dbReference>
<accession>A0ABP7ZTK3</accession>
<name>A0ABP7ZTK3_9MICO</name>
<dbReference type="SUPFAM" id="SSF161098">
    <property type="entry name" value="MetI-like"/>
    <property type="match status" value="1"/>
</dbReference>
<feature type="transmembrane region" description="Helical" evidence="7">
    <location>
        <begin position="101"/>
        <end position="122"/>
    </location>
</feature>
<keyword evidence="6 7" id="KW-0472">Membrane</keyword>
<evidence type="ECO:0000256" key="7">
    <source>
        <dbReference type="RuleBase" id="RU363032"/>
    </source>
</evidence>
<feature type="transmembrane region" description="Helical" evidence="7">
    <location>
        <begin position="197"/>
        <end position="217"/>
    </location>
</feature>
<dbReference type="PANTHER" id="PTHR43163:SF6">
    <property type="entry name" value="DIPEPTIDE TRANSPORT SYSTEM PERMEASE PROTEIN DPPB-RELATED"/>
    <property type="match status" value="1"/>
</dbReference>
<keyword evidence="5 7" id="KW-1133">Transmembrane helix</keyword>
<dbReference type="InterPro" id="IPR035906">
    <property type="entry name" value="MetI-like_sf"/>
</dbReference>
<dbReference type="Pfam" id="PF00528">
    <property type="entry name" value="BPD_transp_1"/>
    <property type="match status" value="1"/>
</dbReference>
<evidence type="ECO:0000256" key="6">
    <source>
        <dbReference type="ARBA" id="ARBA00023136"/>
    </source>
</evidence>
<keyword evidence="2 7" id="KW-0813">Transport</keyword>
<feature type="domain" description="ABC transmembrane type-1" evidence="8">
    <location>
        <begin position="95"/>
        <end position="324"/>
    </location>
</feature>
<dbReference type="Gene3D" id="1.10.3720.10">
    <property type="entry name" value="MetI-like"/>
    <property type="match status" value="1"/>
</dbReference>
<dbReference type="InterPro" id="IPR000515">
    <property type="entry name" value="MetI-like"/>
</dbReference>
<feature type="transmembrane region" description="Helical" evidence="7">
    <location>
        <begin position="9"/>
        <end position="30"/>
    </location>
</feature>
<evidence type="ECO:0000259" key="8">
    <source>
        <dbReference type="PROSITE" id="PS50928"/>
    </source>
</evidence>
<evidence type="ECO:0000256" key="5">
    <source>
        <dbReference type="ARBA" id="ARBA00022989"/>
    </source>
</evidence>
<evidence type="ECO:0000256" key="3">
    <source>
        <dbReference type="ARBA" id="ARBA00022475"/>
    </source>
</evidence>